<dbReference type="Proteomes" id="UP000266389">
    <property type="component" value="Unassembled WGS sequence"/>
</dbReference>
<protein>
    <recommendedName>
        <fullName evidence="3">M23ase beta-sheet core domain-containing protein</fullName>
    </recommendedName>
</protein>
<evidence type="ECO:0000256" key="1">
    <source>
        <dbReference type="ARBA" id="ARBA00022729"/>
    </source>
</evidence>
<dbReference type="AlphaFoldDB" id="A0A395M3Z8"/>
<gene>
    <name evidence="4" type="ORF">D0433_00760</name>
</gene>
<evidence type="ECO:0000256" key="2">
    <source>
        <dbReference type="SAM" id="Coils"/>
    </source>
</evidence>
<evidence type="ECO:0000313" key="4">
    <source>
        <dbReference type="EMBL" id="RFM25411.1"/>
    </source>
</evidence>
<dbReference type="CDD" id="cd12797">
    <property type="entry name" value="M23_peptidase"/>
    <property type="match status" value="1"/>
</dbReference>
<dbReference type="InterPro" id="IPR016047">
    <property type="entry name" value="M23ase_b-sheet_dom"/>
</dbReference>
<evidence type="ECO:0000313" key="5">
    <source>
        <dbReference type="Proteomes" id="UP000266389"/>
    </source>
</evidence>
<sequence length="451" mass="51463">MGSSAFFIAEKKVKDLYIFKSRHTQDKMKHGWIYAIIIIASFNSPQLFAQSKKGKFKTHDAELSQLTKERQEIEKNIATIERQIKAFERELSHADEEEKISLRTLENLDNQIQLHREVIRQTEISQKKLAEQIATTTRELEETKHELETMKKSFARYAVGIYKFGVKRDLEVLFSSGSFNQALVRAEYIKRFQEAGKIKIQDISEKKAQIAQLQTELDARFAENEKLLEQRRYQAKVLEGRRIEREKLIAKLRKDKRRLQSQIAQRQAQAKALQDTIQKMLFAEEEAIKRTREAKAKAQSNRTHANEPIAYPEIKGDFEKYKGKLPWPVEEGVIIKTFGESENKELKIVTFNNGVDISATVGATVFAVAQGVVSQIGFLPTFGNIIIVRHANAYLTVYANLSEVKVAKGESVSAGQALGLVGKSAQGGGLVHFEVWHGRNKYDPELWLAQK</sequence>
<keyword evidence="1" id="KW-0732">Signal</keyword>
<proteinExistence type="predicted"/>
<feature type="coiled-coil region" evidence="2">
    <location>
        <begin position="56"/>
        <end position="153"/>
    </location>
</feature>
<reference evidence="4 5" key="1">
    <citation type="journal article" date="2011" name="ISME J.">
        <title>Community ecology of hot spring cyanobacterial mats: predominant populations and their functional potential.</title>
        <authorList>
            <person name="Klatt C.G."/>
            <person name="Wood J.M."/>
            <person name="Rusch D.B."/>
            <person name="Bateson M.M."/>
            <person name="Hamamura N."/>
            <person name="Heidelberg J.F."/>
            <person name="Grossman A.R."/>
            <person name="Bhaya D."/>
            <person name="Cohan F.M."/>
            <person name="Kuhl M."/>
            <person name="Bryant D.A."/>
            <person name="Ward D.M."/>
        </authorList>
    </citation>
    <scope>NUCLEOTIDE SEQUENCE [LARGE SCALE GENOMIC DNA]</scope>
    <source>
        <strain evidence="4">OS</strain>
    </source>
</reference>
<accession>A0A395M3Z8</accession>
<dbReference type="Gene3D" id="6.10.250.3150">
    <property type="match status" value="1"/>
</dbReference>
<dbReference type="InterPro" id="IPR011055">
    <property type="entry name" value="Dup_hybrid_motif"/>
</dbReference>
<comment type="caution">
    <text evidence="4">The sequence shown here is derived from an EMBL/GenBank/DDBJ whole genome shotgun (WGS) entry which is preliminary data.</text>
</comment>
<dbReference type="Pfam" id="PF01551">
    <property type="entry name" value="Peptidase_M23"/>
    <property type="match status" value="1"/>
</dbReference>
<dbReference type="Gene3D" id="2.70.70.10">
    <property type="entry name" value="Glucose Permease (Domain IIA)"/>
    <property type="match status" value="1"/>
</dbReference>
<evidence type="ECO:0000259" key="3">
    <source>
        <dbReference type="Pfam" id="PF01551"/>
    </source>
</evidence>
<dbReference type="PANTHER" id="PTHR21666">
    <property type="entry name" value="PEPTIDASE-RELATED"/>
    <property type="match status" value="1"/>
</dbReference>
<dbReference type="PANTHER" id="PTHR21666:SF289">
    <property type="entry name" value="L-ALA--D-GLU ENDOPEPTIDASE"/>
    <property type="match status" value="1"/>
</dbReference>
<feature type="domain" description="M23ase beta-sheet core" evidence="3">
    <location>
        <begin position="351"/>
        <end position="444"/>
    </location>
</feature>
<organism evidence="4 5">
    <name type="scientific">Candidatus Thermochlorobacter aerophilus</name>
    <dbReference type="NCBI Taxonomy" id="1868324"/>
    <lineage>
        <taxon>Bacteria</taxon>
        <taxon>Pseudomonadati</taxon>
        <taxon>Chlorobiota</taxon>
        <taxon>Chlorobiia</taxon>
        <taxon>Chlorobiales</taxon>
        <taxon>Candidatus Thermochlorobacteriaceae</taxon>
        <taxon>Candidatus Thermochlorobacter</taxon>
    </lineage>
</organism>
<feature type="coiled-coil region" evidence="2">
    <location>
        <begin position="210"/>
        <end position="276"/>
    </location>
</feature>
<name>A0A395M3Z8_9BACT</name>
<dbReference type="SUPFAM" id="SSF51261">
    <property type="entry name" value="Duplicated hybrid motif"/>
    <property type="match status" value="1"/>
</dbReference>
<dbReference type="EMBL" id="PHFL01000004">
    <property type="protein sequence ID" value="RFM25411.1"/>
    <property type="molecule type" value="Genomic_DNA"/>
</dbReference>
<keyword evidence="2" id="KW-0175">Coiled coil</keyword>
<dbReference type="GO" id="GO:0004222">
    <property type="term" value="F:metalloendopeptidase activity"/>
    <property type="evidence" value="ECO:0007669"/>
    <property type="project" value="TreeGrafter"/>
</dbReference>
<dbReference type="InterPro" id="IPR050570">
    <property type="entry name" value="Cell_wall_metabolism_enzyme"/>
</dbReference>